<name>A0A941CR77_9CLOT</name>
<evidence type="ECO:0000313" key="1">
    <source>
        <dbReference type="EMBL" id="MBR0576752.1"/>
    </source>
</evidence>
<proteinExistence type="predicted"/>
<keyword evidence="2" id="KW-1185">Reference proteome</keyword>
<evidence type="ECO:0000313" key="2">
    <source>
        <dbReference type="Proteomes" id="UP000675379"/>
    </source>
</evidence>
<dbReference type="Proteomes" id="UP000675379">
    <property type="component" value="Unassembled WGS sequence"/>
</dbReference>
<dbReference type="AlphaFoldDB" id="A0A941CR77"/>
<evidence type="ECO:0008006" key="3">
    <source>
        <dbReference type="Google" id="ProtNLM"/>
    </source>
</evidence>
<comment type="caution">
    <text evidence="1">The sequence shown here is derived from an EMBL/GenBank/DDBJ whole genome shotgun (WGS) entry which is preliminary data.</text>
</comment>
<dbReference type="RefSeq" id="WP_211802171.1">
    <property type="nucleotide sequence ID" value="NZ_JAGSCS010000014.1"/>
</dbReference>
<reference evidence="1" key="1">
    <citation type="submission" date="2021-04" db="EMBL/GenBank/DDBJ databases">
        <title>Proteiniclasticum sedimins sp. nov., an obligate anaerobic bacterium isolated from anaerobic sludge.</title>
        <authorList>
            <person name="Liu J."/>
        </authorList>
    </citation>
    <scope>NUCLEOTIDE SEQUENCE</scope>
    <source>
        <strain evidence="1">BAD-10</strain>
    </source>
</reference>
<gene>
    <name evidence="1" type="ORF">KCG48_10450</name>
</gene>
<protein>
    <recommendedName>
        <fullName evidence="3">DUF3168 domain-containing protein</fullName>
    </recommendedName>
</protein>
<organism evidence="1 2">
    <name type="scientific">Proteiniclasticum sediminis</name>
    <dbReference type="NCBI Taxonomy" id="2804028"/>
    <lineage>
        <taxon>Bacteria</taxon>
        <taxon>Bacillati</taxon>
        <taxon>Bacillota</taxon>
        <taxon>Clostridia</taxon>
        <taxon>Eubacteriales</taxon>
        <taxon>Clostridiaceae</taxon>
        <taxon>Proteiniclasticum</taxon>
    </lineage>
</organism>
<dbReference type="EMBL" id="JAGSCS010000014">
    <property type="protein sequence ID" value="MBR0576752.1"/>
    <property type="molecule type" value="Genomic_DNA"/>
</dbReference>
<accession>A0A941CR77</accession>
<sequence>MTTITAIISAIKAAGYPIAHDSFSTAQTLPFVCWTDDGSNGVYADNINYISKSGYSLELYTKLKSKADEKKISDALTALGVSFSRNPTTKITAENCFQTVFSFELID</sequence>